<comment type="caution">
    <text evidence="2">The sequence shown here is derived from an EMBL/GenBank/DDBJ whole genome shotgun (WGS) entry which is preliminary data.</text>
</comment>
<sequence length="284" mass="28669">MLDLPRSARLAAWGTGVLSADVPLAAAVAAVLRDDEPHVVRWEGPALPGVRSVPDDVTTLLAALAECAAGPDGREGPGGPGGPGGLPGRLLLALPVPGDPRGLPGPAAVNVAALGAGECVVLEVGGGEQRWALVPEVVEFGSVLEPGAFVTWTVLEAAPRRAPDSSSVAESERELRAALSTATAALASLDVARWREEAADRIAAVRDGALVADAVPAATSPRAMRVLQTAARVLAIVDLATEDDGAAITSLEATSRAAALREVAAVARRALVAAVNAHAEPARP</sequence>
<feature type="region of interest" description="Disordered" evidence="1">
    <location>
        <begin position="69"/>
        <end position="88"/>
    </location>
</feature>
<dbReference type="RefSeq" id="WP_370439816.1">
    <property type="nucleotide sequence ID" value="NZ_JBGFTU010000002.1"/>
</dbReference>
<protein>
    <submittedName>
        <fullName evidence="2">Uncharacterized protein</fullName>
    </submittedName>
</protein>
<organism evidence="2 3">
    <name type="scientific">Kineococcus halophytocola</name>
    <dbReference type="NCBI Taxonomy" id="3234027"/>
    <lineage>
        <taxon>Bacteria</taxon>
        <taxon>Bacillati</taxon>
        <taxon>Actinomycetota</taxon>
        <taxon>Actinomycetes</taxon>
        <taxon>Kineosporiales</taxon>
        <taxon>Kineosporiaceae</taxon>
        <taxon>Kineococcus</taxon>
    </lineage>
</organism>
<proteinExistence type="predicted"/>
<evidence type="ECO:0000256" key="1">
    <source>
        <dbReference type="SAM" id="MobiDB-lite"/>
    </source>
</evidence>
<feature type="compositionally biased region" description="Gly residues" evidence="1">
    <location>
        <begin position="76"/>
        <end position="87"/>
    </location>
</feature>
<keyword evidence="3" id="KW-1185">Reference proteome</keyword>
<accession>A0ABV4GW80</accession>
<gene>
    <name evidence="2" type="ORF">AB2L27_02135</name>
</gene>
<dbReference type="Proteomes" id="UP001565927">
    <property type="component" value="Unassembled WGS sequence"/>
</dbReference>
<evidence type="ECO:0000313" key="3">
    <source>
        <dbReference type="Proteomes" id="UP001565927"/>
    </source>
</evidence>
<reference evidence="2 3" key="1">
    <citation type="submission" date="2024-07" db="EMBL/GenBank/DDBJ databases">
        <authorList>
            <person name="Thanompreechachai J."/>
            <person name="Duangmal K."/>
        </authorList>
    </citation>
    <scope>NUCLEOTIDE SEQUENCE [LARGE SCALE GENOMIC DNA]</scope>
    <source>
        <strain evidence="2 3">LSe6-4</strain>
    </source>
</reference>
<name>A0ABV4GW80_9ACTN</name>
<evidence type="ECO:0000313" key="2">
    <source>
        <dbReference type="EMBL" id="MEZ0163562.1"/>
    </source>
</evidence>
<dbReference type="EMBL" id="JBGFTU010000002">
    <property type="protein sequence ID" value="MEZ0163562.1"/>
    <property type="molecule type" value="Genomic_DNA"/>
</dbReference>